<keyword evidence="2" id="KW-0413">Isomerase</keyword>
<gene>
    <name evidence="2" type="ORF">BC739_005355</name>
</gene>
<protein>
    <submittedName>
        <fullName evidence="2">DsbA family dithiol-disulfide isomerase</fullName>
    </submittedName>
</protein>
<reference evidence="2 3" key="1">
    <citation type="submission" date="2020-08" db="EMBL/GenBank/DDBJ databases">
        <title>Genomic Encyclopedia of Archaeal and Bacterial Type Strains, Phase II (KMG-II): from individual species to whole genera.</title>
        <authorList>
            <person name="Goeker M."/>
        </authorList>
    </citation>
    <scope>NUCLEOTIDE SEQUENCE [LARGE SCALE GENOMIC DNA]</scope>
    <source>
        <strain evidence="2 3">DSM 43850</strain>
    </source>
</reference>
<feature type="domain" description="DSBA-like thioredoxin" evidence="1">
    <location>
        <begin position="2"/>
        <end position="204"/>
    </location>
</feature>
<dbReference type="GO" id="GO:0016853">
    <property type="term" value="F:isomerase activity"/>
    <property type="evidence" value="ECO:0007669"/>
    <property type="project" value="UniProtKB-KW"/>
</dbReference>
<organism evidence="2 3">
    <name type="scientific">Kutzneria viridogrisea</name>
    <dbReference type="NCBI Taxonomy" id="47990"/>
    <lineage>
        <taxon>Bacteria</taxon>
        <taxon>Bacillati</taxon>
        <taxon>Actinomycetota</taxon>
        <taxon>Actinomycetes</taxon>
        <taxon>Pseudonocardiales</taxon>
        <taxon>Pseudonocardiaceae</taxon>
        <taxon>Kutzneria</taxon>
    </lineage>
</organism>
<name>A0ABR6BMK6_9PSEU</name>
<dbReference type="InterPro" id="IPR001853">
    <property type="entry name" value="DSBA-like_thioredoxin_dom"/>
</dbReference>
<evidence type="ECO:0000313" key="3">
    <source>
        <dbReference type="Proteomes" id="UP000517916"/>
    </source>
</evidence>
<dbReference type="SUPFAM" id="SSF52833">
    <property type="entry name" value="Thioredoxin-like"/>
    <property type="match status" value="1"/>
</dbReference>
<dbReference type="Pfam" id="PF01323">
    <property type="entry name" value="DSBA"/>
    <property type="match status" value="1"/>
</dbReference>
<evidence type="ECO:0000313" key="2">
    <source>
        <dbReference type="EMBL" id="MBA8928138.1"/>
    </source>
</evidence>
<proteinExistence type="predicted"/>
<dbReference type="EMBL" id="JACJID010000004">
    <property type="protein sequence ID" value="MBA8928138.1"/>
    <property type="molecule type" value="Genomic_DNA"/>
</dbReference>
<keyword evidence="3" id="KW-1185">Reference proteome</keyword>
<dbReference type="Gene3D" id="3.40.30.10">
    <property type="entry name" value="Glutaredoxin"/>
    <property type="match status" value="1"/>
</dbReference>
<dbReference type="InterPro" id="IPR036249">
    <property type="entry name" value="Thioredoxin-like_sf"/>
</dbReference>
<accession>A0ABR6BMK6</accession>
<dbReference type="RefSeq" id="WP_182838747.1">
    <property type="nucleotide sequence ID" value="NZ_BAAABQ010000030.1"/>
</dbReference>
<dbReference type="PANTHER" id="PTHR13887">
    <property type="entry name" value="GLUTATHIONE S-TRANSFERASE KAPPA"/>
    <property type="match status" value="1"/>
</dbReference>
<dbReference type="PANTHER" id="PTHR13887:SF41">
    <property type="entry name" value="THIOREDOXIN SUPERFAMILY PROTEIN"/>
    <property type="match status" value="1"/>
</dbReference>
<sequence>MRVDIWSDLVCPWCYVGKRRFERALAEFEHREQVEVVHHSFQLDPGFPAGQSKPQVEVLSAKYGMSPAEAEAVEANMERTAAQDGLDYNLTGIRTGNTVDAHQLVHLGAREGLADKVIERLYRAHFTEQRSLFDHDSLVALAEEAGLDSREARRVLTEGTYAQAVAEDGRQAQQLGATAVPFFVIDERYGVSGAQPAELFGKALTQAWQESRG</sequence>
<comment type="caution">
    <text evidence="2">The sequence shown here is derived from an EMBL/GenBank/DDBJ whole genome shotgun (WGS) entry which is preliminary data.</text>
</comment>
<dbReference type="CDD" id="cd03024">
    <property type="entry name" value="DsbA_FrnE"/>
    <property type="match status" value="1"/>
</dbReference>
<evidence type="ECO:0000259" key="1">
    <source>
        <dbReference type="Pfam" id="PF01323"/>
    </source>
</evidence>
<dbReference type="Proteomes" id="UP000517916">
    <property type="component" value="Unassembled WGS sequence"/>
</dbReference>